<reference evidence="8 9" key="1">
    <citation type="submission" date="2018-06" db="EMBL/GenBank/DDBJ databases">
        <authorList>
            <consortium name="Pathogen Informatics"/>
            <person name="Doyle S."/>
        </authorList>
    </citation>
    <scope>NUCLEOTIDE SEQUENCE [LARGE SCALE GENOMIC DNA]</scope>
    <source>
        <strain evidence="8 9">NCTC12224</strain>
    </source>
</reference>
<dbReference type="GO" id="GO:0004222">
    <property type="term" value="F:metalloendopeptidase activity"/>
    <property type="evidence" value="ECO:0007669"/>
    <property type="project" value="UniProtKB-EC"/>
</dbReference>
<dbReference type="Pfam" id="PF05193">
    <property type="entry name" value="Peptidase_M16_C"/>
    <property type="match status" value="1"/>
</dbReference>
<dbReference type="EMBL" id="UHFN01000007">
    <property type="protein sequence ID" value="SUN63997.1"/>
    <property type="molecule type" value="Genomic_DNA"/>
</dbReference>
<dbReference type="OrthoDB" id="9811314at2"/>
<dbReference type="Proteomes" id="UP000254924">
    <property type="component" value="Unassembled WGS sequence"/>
</dbReference>
<dbReference type="PANTHER" id="PTHR43690">
    <property type="entry name" value="NARDILYSIN"/>
    <property type="match status" value="1"/>
</dbReference>
<dbReference type="AlphaFoldDB" id="A0A380KIC0"/>
<dbReference type="PANTHER" id="PTHR43690:SF17">
    <property type="entry name" value="PROTEIN YHJJ"/>
    <property type="match status" value="1"/>
</dbReference>
<name>A0A380KIC0_9STRE</name>
<evidence type="ECO:0000256" key="3">
    <source>
        <dbReference type="ARBA" id="ARBA00022801"/>
    </source>
</evidence>
<dbReference type="EC" id="3.4.24.55" evidence="8"/>
<dbReference type="NCBIfam" id="NF047421">
    <property type="entry name" value="YfmH_fam"/>
    <property type="match status" value="1"/>
</dbReference>
<keyword evidence="2" id="KW-0645">Protease</keyword>
<dbReference type="InterPro" id="IPR011765">
    <property type="entry name" value="Pept_M16_N"/>
</dbReference>
<comment type="similarity">
    <text evidence="1">Belongs to the peptidase M16 family.</text>
</comment>
<dbReference type="GO" id="GO:0046872">
    <property type="term" value="F:metal ion binding"/>
    <property type="evidence" value="ECO:0007669"/>
    <property type="project" value="InterPro"/>
</dbReference>
<evidence type="ECO:0000256" key="4">
    <source>
        <dbReference type="ARBA" id="ARBA00022833"/>
    </source>
</evidence>
<keyword evidence="4" id="KW-0862">Zinc</keyword>
<feature type="domain" description="Peptidase M16 N-terminal" evidence="6">
    <location>
        <begin position="64"/>
        <end position="176"/>
    </location>
</feature>
<accession>A0A380KIC0</accession>
<organism evidence="8 9">
    <name type="scientific">Streptococcus hyointestinalis</name>
    <dbReference type="NCBI Taxonomy" id="1337"/>
    <lineage>
        <taxon>Bacteria</taxon>
        <taxon>Bacillati</taxon>
        <taxon>Bacillota</taxon>
        <taxon>Bacilli</taxon>
        <taxon>Lactobacillales</taxon>
        <taxon>Streptococcaceae</taxon>
        <taxon>Streptococcus</taxon>
    </lineage>
</organism>
<evidence type="ECO:0000256" key="5">
    <source>
        <dbReference type="ARBA" id="ARBA00023049"/>
    </source>
</evidence>
<dbReference type="RefSeq" id="WP_115271533.1">
    <property type="nucleotide sequence ID" value="NZ_JBNPNB010000012.1"/>
</dbReference>
<dbReference type="Gene3D" id="3.30.830.10">
    <property type="entry name" value="Metalloenzyme, LuxS/M16 peptidase-like"/>
    <property type="match status" value="2"/>
</dbReference>
<evidence type="ECO:0000313" key="8">
    <source>
        <dbReference type="EMBL" id="SUN63997.1"/>
    </source>
</evidence>
<evidence type="ECO:0000256" key="2">
    <source>
        <dbReference type="ARBA" id="ARBA00022670"/>
    </source>
</evidence>
<dbReference type="InterPro" id="IPR007863">
    <property type="entry name" value="Peptidase_M16_C"/>
</dbReference>
<gene>
    <name evidence="8" type="primary">ptrA</name>
    <name evidence="8" type="ORF">NCTC12224_02732</name>
</gene>
<dbReference type="GeneID" id="78357951"/>
<dbReference type="SUPFAM" id="SSF63411">
    <property type="entry name" value="LuxS/MPP-like metallohydrolase"/>
    <property type="match status" value="2"/>
</dbReference>
<keyword evidence="3 8" id="KW-0378">Hydrolase</keyword>
<dbReference type="GO" id="GO:0006508">
    <property type="term" value="P:proteolysis"/>
    <property type="evidence" value="ECO:0007669"/>
    <property type="project" value="UniProtKB-KW"/>
</dbReference>
<keyword evidence="9" id="KW-1185">Reference proteome</keyword>
<dbReference type="Pfam" id="PF00675">
    <property type="entry name" value="Peptidase_M16"/>
    <property type="match status" value="1"/>
</dbReference>
<evidence type="ECO:0000256" key="1">
    <source>
        <dbReference type="ARBA" id="ARBA00007261"/>
    </source>
</evidence>
<evidence type="ECO:0000259" key="6">
    <source>
        <dbReference type="Pfam" id="PF00675"/>
    </source>
</evidence>
<keyword evidence="5" id="KW-0482">Metalloprotease</keyword>
<sequence length="423" mass="47985">MVKLIQKEYSQFEETLYIAKLSSGLQLILLPKKGFRETVAMMSVGFGAMDTDFSYKGKLYHYPSGIAHFLEHKLFEAAQGEDVALQFSQLGADSNAYTSFDRTSYFFSTTGHVEKSLQLLQSFIVERHFTEQSIEREKGIIEQEIAMYQDDADDRLYQLLLAQLFPATPMAQDIAGSSDSIAAISYKDLQKNHDLFYTADNRKLVVVGDFSPKDLAKVIDDTEEMLTIPSTKKIEKIPIAYNPVIAKATVYQDIVSPKVAVGYRGLPLGENQDPLRTKLVLQLLLDMLLGWTSQSYQGFYGTGLIDDRFDIEVECYGNFLFVVITADTYEPIALATKLQQSINQIKDLPDVTEEHFQQVVYECYGAFLSEMDSPYDMAMQLTRFSHYLQIPDMLKNISLEDVLREGLSFFETADRAEIVMLPK</sequence>
<protein>
    <submittedName>
        <fullName evidence="8">Peptidase, M16 family</fullName>
        <ecNumber evidence="8">3.4.24.55</ecNumber>
    </submittedName>
</protein>
<feature type="domain" description="Peptidase M16 C-terminal" evidence="7">
    <location>
        <begin position="184"/>
        <end position="359"/>
    </location>
</feature>
<dbReference type="InterPro" id="IPR050626">
    <property type="entry name" value="Peptidase_M16"/>
</dbReference>
<evidence type="ECO:0000259" key="7">
    <source>
        <dbReference type="Pfam" id="PF05193"/>
    </source>
</evidence>
<evidence type="ECO:0000313" key="9">
    <source>
        <dbReference type="Proteomes" id="UP000254924"/>
    </source>
</evidence>
<dbReference type="InterPro" id="IPR011249">
    <property type="entry name" value="Metalloenz_LuxS/M16"/>
</dbReference>
<proteinExistence type="inferred from homology"/>